<feature type="compositionally biased region" description="Basic and acidic residues" evidence="1">
    <location>
        <begin position="77"/>
        <end position="91"/>
    </location>
</feature>
<dbReference type="EMBL" id="JAWJWF010000006">
    <property type="protein sequence ID" value="KAK6631488.1"/>
    <property type="molecule type" value="Genomic_DNA"/>
</dbReference>
<reference evidence="2 3" key="1">
    <citation type="submission" date="2023-09" db="EMBL/GenBank/DDBJ databases">
        <title>Genomes of two closely related lineages of the louse Polyplax serrata with different host specificities.</title>
        <authorList>
            <person name="Martinu J."/>
            <person name="Tarabai H."/>
            <person name="Stefka J."/>
            <person name="Hypsa V."/>
        </authorList>
    </citation>
    <scope>NUCLEOTIDE SEQUENCE [LARGE SCALE GENOMIC DNA]</scope>
    <source>
        <strain evidence="2">98ZLc_SE</strain>
    </source>
</reference>
<feature type="region of interest" description="Disordered" evidence="1">
    <location>
        <begin position="77"/>
        <end position="113"/>
    </location>
</feature>
<comment type="caution">
    <text evidence="2">The sequence shown here is derived from an EMBL/GenBank/DDBJ whole genome shotgun (WGS) entry which is preliminary data.</text>
</comment>
<name>A0ABR1AYR1_POLSC</name>
<evidence type="ECO:0000256" key="1">
    <source>
        <dbReference type="SAM" id="MobiDB-lite"/>
    </source>
</evidence>
<organism evidence="2 3">
    <name type="scientific">Polyplax serrata</name>
    <name type="common">Common mouse louse</name>
    <dbReference type="NCBI Taxonomy" id="468196"/>
    <lineage>
        <taxon>Eukaryota</taxon>
        <taxon>Metazoa</taxon>
        <taxon>Ecdysozoa</taxon>
        <taxon>Arthropoda</taxon>
        <taxon>Hexapoda</taxon>
        <taxon>Insecta</taxon>
        <taxon>Pterygota</taxon>
        <taxon>Neoptera</taxon>
        <taxon>Paraneoptera</taxon>
        <taxon>Psocodea</taxon>
        <taxon>Troctomorpha</taxon>
        <taxon>Phthiraptera</taxon>
        <taxon>Anoplura</taxon>
        <taxon>Polyplacidae</taxon>
        <taxon>Polyplax</taxon>
    </lineage>
</organism>
<accession>A0ABR1AYR1</accession>
<evidence type="ECO:0000313" key="2">
    <source>
        <dbReference type="EMBL" id="KAK6631488.1"/>
    </source>
</evidence>
<protein>
    <submittedName>
        <fullName evidence="2">Uncharacterized protein</fullName>
    </submittedName>
</protein>
<evidence type="ECO:0000313" key="3">
    <source>
        <dbReference type="Proteomes" id="UP001359485"/>
    </source>
</evidence>
<keyword evidence="3" id="KW-1185">Reference proteome</keyword>
<gene>
    <name evidence="2" type="ORF">RUM44_006015</name>
</gene>
<dbReference type="Proteomes" id="UP001359485">
    <property type="component" value="Unassembled WGS sequence"/>
</dbReference>
<sequence length="113" mass="13438">MANPPQYFDHQTFMGRQIEKLINPSGYLRWAVPSADDSEAQVHLMCYKRERKKNCEIDENYLISAREEDVIEGRVERTSQKVREEVEESPKKNKRRRKVDKDGRLSDSTYQLF</sequence>
<proteinExistence type="predicted"/>